<comment type="caution">
    <text evidence="1">The sequence shown here is derived from an EMBL/GenBank/DDBJ whole genome shotgun (WGS) entry which is preliminary data.</text>
</comment>
<dbReference type="OrthoDB" id="526941at2759"/>
<accession>A0A8T9CE14</accession>
<reference evidence="1 2" key="1">
    <citation type="submission" date="2018-05" db="EMBL/GenBank/DDBJ databases">
        <title>Genome sequencing and assembly of the regulated plant pathogen Lachnellula willkommii and related sister species for the development of diagnostic species identification markers.</title>
        <authorList>
            <person name="Giroux E."/>
            <person name="Bilodeau G."/>
        </authorList>
    </citation>
    <scope>NUCLEOTIDE SEQUENCE [LARGE SCALE GENOMIC DNA]</scope>
    <source>
        <strain evidence="1 2">CBS 268.59</strain>
    </source>
</reference>
<evidence type="ECO:0000313" key="2">
    <source>
        <dbReference type="Proteomes" id="UP000469558"/>
    </source>
</evidence>
<gene>
    <name evidence="1" type="ORF">LSUE1_G002760</name>
</gene>
<evidence type="ECO:0000313" key="1">
    <source>
        <dbReference type="EMBL" id="TVY84035.1"/>
    </source>
</evidence>
<keyword evidence="2" id="KW-1185">Reference proteome</keyword>
<proteinExistence type="predicted"/>
<dbReference type="AlphaFoldDB" id="A0A8T9CE14"/>
<protein>
    <submittedName>
        <fullName evidence="1">Uncharacterized protein</fullName>
    </submittedName>
</protein>
<name>A0A8T9CE14_9HELO</name>
<dbReference type="Proteomes" id="UP000469558">
    <property type="component" value="Unassembled WGS sequence"/>
</dbReference>
<sequence length="393" mass="43367">MSMTKSAPMKAPWLAAIFVIFLIWSIYSFDMPAVSSVGSTLYDEIVESHTQAMDAARIELGEDTPEEAVALASVVPVQPLDTPMDIGIESSRPVSELPLILYAYSESPTARINIEFFIRHGLHAAADFVFILNGPTDVANIIPKESNIKIVQRENDCYDIGAYAEVLTKDDLYKGYKRFIMLNASIRGPFSPYWAKGCWSDMYLAKITDEVKLVGMTANCWPTFHVQSMIWATDLTGLEVLLFPSPDAIAAYALNPPKSASNDPLEALTVANQAPGINSCFHDWISAVTAEVGASTLIKAAGYKLDVMMSAYHGTENFDETCDASKNADVLWDKEYFGTNVHPFETVFMKSNRDVDPVGLERHTQWVQGRGYSSYDFCKAVESPWVVTSSGSV</sequence>
<organism evidence="1 2">
    <name type="scientific">Lachnellula suecica</name>
    <dbReference type="NCBI Taxonomy" id="602035"/>
    <lineage>
        <taxon>Eukaryota</taxon>
        <taxon>Fungi</taxon>
        <taxon>Dikarya</taxon>
        <taxon>Ascomycota</taxon>
        <taxon>Pezizomycotina</taxon>
        <taxon>Leotiomycetes</taxon>
        <taxon>Helotiales</taxon>
        <taxon>Lachnaceae</taxon>
        <taxon>Lachnellula</taxon>
    </lineage>
</organism>
<dbReference type="EMBL" id="QGMK01000125">
    <property type="protein sequence ID" value="TVY84035.1"/>
    <property type="molecule type" value="Genomic_DNA"/>
</dbReference>